<dbReference type="CDD" id="cd03457">
    <property type="entry name" value="intradiol_dioxygenase_like"/>
    <property type="match status" value="1"/>
</dbReference>
<dbReference type="GO" id="GO:0008199">
    <property type="term" value="F:ferric iron binding"/>
    <property type="evidence" value="ECO:0007669"/>
    <property type="project" value="InterPro"/>
</dbReference>
<accession>A0A9P8UAH1</accession>
<dbReference type="EMBL" id="JAGPXC010000013">
    <property type="protein sequence ID" value="KAH6643421.1"/>
    <property type="molecule type" value="Genomic_DNA"/>
</dbReference>
<proteinExistence type="predicted"/>
<dbReference type="InterPro" id="IPR000627">
    <property type="entry name" value="Intradiol_dOase_C"/>
</dbReference>
<dbReference type="OrthoDB" id="121380at2759"/>
<keyword evidence="3" id="KW-0223">Dioxygenase</keyword>
<sequence>MTYRRLRHDVGDVFQIVIREDSAERQGKGNLNYDERYSACLSIEFDEISAAQILVATCSMLRIRGPAAAVSCSRTNERRTFSNHIPVGRITPLVLAFAALASAHPGHEREDALKALAQRDTYHANKRALEACSTKLEALHQRAIERRLADFNQERIARRIAVNSPYHQENVIKRDTTSILLKDHYNSAINATEAAADPSTIFTSGGSTVLNPEGEIGPFYVLGEYVRSDIRNTEPGVDVVLEAQLIDVSTCEPLTNAYFDIWSANSTGVYSGVQTNMNGNGADATNLNNTALRGIQKSDEEGVVKFTTKFPGHYAGRATHLHVVVHEDATQAENGTIIGGTASHIGQFFWDQKLINSVEATTPYSTNTQRLTKNAADRVFGQQETAKSTSDPVFNYVYFGDNIESGIFSWLYVGVNPSAKYTPTYSYKLTDHGGEATGGGGFPGGPGGPPANNVEITRF</sequence>
<dbReference type="Gene3D" id="2.60.130.10">
    <property type="entry name" value="Aromatic compound dioxygenase"/>
    <property type="match status" value="1"/>
</dbReference>
<organism evidence="3 4">
    <name type="scientific">Truncatella angustata</name>
    <dbReference type="NCBI Taxonomy" id="152316"/>
    <lineage>
        <taxon>Eukaryota</taxon>
        <taxon>Fungi</taxon>
        <taxon>Dikarya</taxon>
        <taxon>Ascomycota</taxon>
        <taxon>Pezizomycotina</taxon>
        <taxon>Sordariomycetes</taxon>
        <taxon>Xylariomycetidae</taxon>
        <taxon>Amphisphaeriales</taxon>
        <taxon>Sporocadaceae</taxon>
        <taxon>Truncatella</taxon>
    </lineage>
</organism>
<dbReference type="RefSeq" id="XP_045951351.1">
    <property type="nucleotide sequence ID" value="XM_046106085.1"/>
</dbReference>
<evidence type="ECO:0000256" key="1">
    <source>
        <dbReference type="SAM" id="MobiDB-lite"/>
    </source>
</evidence>
<dbReference type="Proteomes" id="UP000758603">
    <property type="component" value="Unassembled WGS sequence"/>
</dbReference>
<protein>
    <submittedName>
        <fullName evidence="3">Intradiol ring-cleavage dioxygenase</fullName>
    </submittedName>
</protein>
<comment type="caution">
    <text evidence="3">The sequence shown here is derived from an EMBL/GenBank/DDBJ whole genome shotgun (WGS) entry which is preliminary data.</text>
</comment>
<evidence type="ECO:0000259" key="2">
    <source>
        <dbReference type="Pfam" id="PF00775"/>
    </source>
</evidence>
<dbReference type="PANTHER" id="PTHR34315:SF9">
    <property type="entry name" value="INTRADIOL RING-CLEAVAGE DIOXYGENASES DOMAIN-CONTAINING PROTEIN-RELATED"/>
    <property type="match status" value="1"/>
</dbReference>
<keyword evidence="4" id="KW-1185">Reference proteome</keyword>
<feature type="region of interest" description="Disordered" evidence="1">
    <location>
        <begin position="436"/>
        <end position="459"/>
    </location>
</feature>
<feature type="domain" description="Intradiol ring-cleavage dioxygenases" evidence="2">
    <location>
        <begin position="228"/>
        <end position="318"/>
    </location>
</feature>
<dbReference type="AlphaFoldDB" id="A0A9P8UAH1"/>
<gene>
    <name evidence="3" type="ORF">BKA67DRAFT_651783</name>
</gene>
<evidence type="ECO:0000313" key="3">
    <source>
        <dbReference type="EMBL" id="KAH6643421.1"/>
    </source>
</evidence>
<feature type="compositionally biased region" description="Gly residues" evidence="1">
    <location>
        <begin position="436"/>
        <end position="445"/>
    </location>
</feature>
<name>A0A9P8UAH1_9PEZI</name>
<keyword evidence="3" id="KW-0560">Oxidoreductase</keyword>
<dbReference type="GO" id="GO:0016702">
    <property type="term" value="F:oxidoreductase activity, acting on single donors with incorporation of molecular oxygen, incorporation of two atoms of oxygen"/>
    <property type="evidence" value="ECO:0007669"/>
    <property type="project" value="InterPro"/>
</dbReference>
<reference evidence="3" key="1">
    <citation type="journal article" date="2021" name="Nat. Commun.">
        <title>Genetic determinants of endophytism in the Arabidopsis root mycobiome.</title>
        <authorList>
            <person name="Mesny F."/>
            <person name="Miyauchi S."/>
            <person name="Thiergart T."/>
            <person name="Pickel B."/>
            <person name="Atanasova L."/>
            <person name="Karlsson M."/>
            <person name="Huettel B."/>
            <person name="Barry K.W."/>
            <person name="Haridas S."/>
            <person name="Chen C."/>
            <person name="Bauer D."/>
            <person name="Andreopoulos W."/>
            <person name="Pangilinan J."/>
            <person name="LaButti K."/>
            <person name="Riley R."/>
            <person name="Lipzen A."/>
            <person name="Clum A."/>
            <person name="Drula E."/>
            <person name="Henrissat B."/>
            <person name="Kohler A."/>
            <person name="Grigoriev I.V."/>
            <person name="Martin F.M."/>
            <person name="Hacquard S."/>
        </authorList>
    </citation>
    <scope>NUCLEOTIDE SEQUENCE</scope>
    <source>
        <strain evidence="3">MPI-SDFR-AT-0073</strain>
    </source>
</reference>
<evidence type="ECO:0000313" key="4">
    <source>
        <dbReference type="Proteomes" id="UP000758603"/>
    </source>
</evidence>
<dbReference type="PANTHER" id="PTHR34315">
    <property type="match status" value="1"/>
</dbReference>
<dbReference type="InterPro" id="IPR015889">
    <property type="entry name" value="Intradiol_dOase_core"/>
</dbReference>
<dbReference type="Pfam" id="PF00775">
    <property type="entry name" value="Dioxygenase_C"/>
    <property type="match status" value="1"/>
</dbReference>
<dbReference type="GeneID" id="70134976"/>
<dbReference type="SUPFAM" id="SSF49482">
    <property type="entry name" value="Aromatic compound dioxygenase"/>
    <property type="match status" value="1"/>
</dbReference>